<evidence type="ECO:0000259" key="7">
    <source>
        <dbReference type="PROSITE" id="PS00300"/>
    </source>
</evidence>
<dbReference type="Pfam" id="PF02881">
    <property type="entry name" value="SRP54_N"/>
    <property type="match status" value="1"/>
</dbReference>
<dbReference type="InterPro" id="IPR036225">
    <property type="entry name" value="SRP/SRP_N"/>
</dbReference>
<dbReference type="NCBIfam" id="TIGR00064">
    <property type="entry name" value="ftsY"/>
    <property type="match status" value="1"/>
</dbReference>
<dbReference type="EMBL" id="BQMJ01000047">
    <property type="protein sequence ID" value="GJQ13823.1"/>
    <property type="molecule type" value="Genomic_DNA"/>
</dbReference>
<keyword evidence="3" id="KW-0547">Nucleotide-binding</keyword>
<dbReference type="GO" id="GO:0005047">
    <property type="term" value="F:signal recognition particle binding"/>
    <property type="evidence" value="ECO:0007669"/>
    <property type="project" value="TreeGrafter"/>
</dbReference>
<dbReference type="InterPro" id="IPR000897">
    <property type="entry name" value="SRP54_GTPase_dom"/>
</dbReference>
<dbReference type="SMART" id="SM00962">
    <property type="entry name" value="SRP54"/>
    <property type="match status" value="1"/>
</dbReference>
<protein>
    <recommendedName>
        <fullName evidence="7">SRP54-type proteins GTP-binding domain-containing protein</fullName>
    </recommendedName>
</protein>
<keyword evidence="4" id="KW-0342">GTP-binding</keyword>
<reference evidence="8" key="1">
    <citation type="journal article" date="2022" name="Proc. Natl. Acad. Sci. U.S.A.">
        <title>Life cycle and functional genomics of the unicellular red alga Galdieria for elucidating algal and plant evolution and industrial use.</title>
        <authorList>
            <person name="Hirooka S."/>
            <person name="Itabashi T."/>
            <person name="Ichinose T.M."/>
            <person name="Onuma R."/>
            <person name="Fujiwara T."/>
            <person name="Yamashita S."/>
            <person name="Jong L.W."/>
            <person name="Tomita R."/>
            <person name="Iwane A.H."/>
            <person name="Miyagishima S.Y."/>
        </authorList>
    </citation>
    <scope>NUCLEOTIDE SEQUENCE</scope>
    <source>
        <strain evidence="8">NBRC 102759</strain>
    </source>
</reference>
<dbReference type="Gene3D" id="1.20.120.140">
    <property type="entry name" value="Signal recognition particle SRP54, nucleotide-binding domain"/>
    <property type="match status" value="1"/>
</dbReference>
<name>A0A9C7USH2_9RHOD</name>
<dbReference type="Pfam" id="PF00448">
    <property type="entry name" value="SRP54"/>
    <property type="match status" value="1"/>
</dbReference>
<dbReference type="OrthoDB" id="1727884at2759"/>
<proteinExistence type="inferred from homology"/>
<dbReference type="InterPro" id="IPR003593">
    <property type="entry name" value="AAA+_ATPase"/>
</dbReference>
<feature type="domain" description="SRP54-type proteins GTP-binding" evidence="7">
    <location>
        <begin position="354"/>
        <end position="367"/>
    </location>
</feature>
<organism evidence="8 9">
    <name type="scientific">Galdieria partita</name>
    <dbReference type="NCBI Taxonomy" id="83374"/>
    <lineage>
        <taxon>Eukaryota</taxon>
        <taxon>Rhodophyta</taxon>
        <taxon>Bangiophyceae</taxon>
        <taxon>Galdieriales</taxon>
        <taxon>Galdieriaceae</taxon>
        <taxon>Galdieria</taxon>
    </lineage>
</organism>
<dbReference type="GO" id="GO:0003924">
    <property type="term" value="F:GTPase activity"/>
    <property type="evidence" value="ECO:0007669"/>
    <property type="project" value="TreeGrafter"/>
</dbReference>
<dbReference type="SUPFAM" id="SSF52540">
    <property type="entry name" value="P-loop containing nucleoside triphosphate hydrolases"/>
    <property type="match status" value="1"/>
</dbReference>
<dbReference type="GO" id="GO:0005737">
    <property type="term" value="C:cytoplasm"/>
    <property type="evidence" value="ECO:0007669"/>
    <property type="project" value="UniProtKB-ARBA"/>
</dbReference>
<dbReference type="Gene3D" id="3.40.50.300">
    <property type="entry name" value="P-loop containing nucleotide triphosphate hydrolases"/>
    <property type="match status" value="1"/>
</dbReference>
<evidence type="ECO:0000256" key="6">
    <source>
        <dbReference type="ARBA" id="ARBA00023170"/>
    </source>
</evidence>
<reference evidence="8" key="2">
    <citation type="submission" date="2022-01" db="EMBL/GenBank/DDBJ databases">
        <authorList>
            <person name="Hirooka S."/>
            <person name="Miyagishima S.Y."/>
        </authorList>
    </citation>
    <scope>NUCLEOTIDE SEQUENCE</scope>
    <source>
        <strain evidence="8">NBRC 102759</strain>
    </source>
</reference>
<comment type="caution">
    <text evidence="8">The sequence shown here is derived from an EMBL/GenBank/DDBJ whole genome shotgun (WGS) entry which is preliminary data.</text>
</comment>
<gene>
    <name evidence="8" type="ORF">GpartN1_g5614.t1</name>
</gene>
<dbReference type="InterPro" id="IPR042101">
    <property type="entry name" value="SRP54_N_sf"/>
</dbReference>
<evidence type="ECO:0000256" key="5">
    <source>
        <dbReference type="ARBA" id="ARBA00023136"/>
    </source>
</evidence>
<keyword evidence="6" id="KW-0675">Receptor</keyword>
<evidence type="ECO:0000313" key="8">
    <source>
        <dbReference type="EMBL" id="GJQ13823.1"/>
    </source>
</evidence>
<evidence type="ECO:0000256" key="4">
    <source>
        <dbReference type="ARBA" id="ARBA00023134"/>
    </source>
</evidence>
<dbReference type="PANTHER" id="PTHR43134:SF7">
    <property type="entry name" value="CELL DIVISION PROTEIN FTSY HOMOLOG, CHLOROPLASTIC"/>
    <property type="match status" value="1"/>
</dbReference>
<dbReference type="SMART" id="SM00963">
    <property type="entry name" value="SRP54_N"/>
    <property type="match status" value="1"/>
</dbReference>
<keyword evidence="9" id="KW-1185">Reference proteome</keyword>
<keyword evidence="5" id="KW-0472">Membrane</keyword>
<dbReference type="InterPro" id="IPR013822">
    <property type="entry name" value="Signal_recog_particl_SRP54_hlx"/>
</dbReference>
<dbReference type="PANTHER" id="PTHR43134">
    <property type="entry name" value="SIGNAL RECOGNITION PARTICLE RECEPTOR SUBUNIT ALPHA"/>
    <property type="match status" value="1"/>
</dbReference>
<evidence type="ECO:0000256" key="3">
    <source>
        <dbReference type="ARBA" id="ARBA00022741"/>
    </source>
</evidence>
<dbReference type="InterPro" id="IPR027417">
    <property type="entry name" value="P-loop_NTPase"/>
</dbReference>
<dbReference type="PROSITE" id="PS00300">
    <property type="entry name" value="SRP54"/>
    <property type="match status" value="1"/>
</dbReference>
<evidence type="ECO:0000313" key="9">
    <source>
        <dbReference type="Proteomes" id="UP001061958"/>
    </source>
</evidence>
<sequence length="381" mass="43217">MNRSNGILFVSVSPLPFRCLSCRKQYKRRISSTPFSYTFAVFDFFRKKEQTTNKNSGDSDKHNELLKYIVERSTSDWNQVLKFGKGLEKTRENWSKQFERLFTAEEVEQFPWKELENTLYSADLGTKTTKRVLQELRKVVQERKYKHVEDLKAALKEILYGFIVSGTKDCSLKIASSPPTVVLFVGSNGMGKTTSVGKLGYQYSLQGKKTLLVACDTYRPAAVEQLETWAQRGHVDIYTPQPKQYKPAAVLFDALDKAMDARYDIVLVDTCGRMHNNELLMKELSTMCRIVEKKLGRGPDEILLVLDGVLGRNASTQVKAWKNLLPITGLIVTKLDGTGRAGYLVSVINEENLPVKLIGVGEGLEDLRSFDPQLYIQLLFD</sequence>
<dbReference type="GO" id="GO:0016020">
    <property type="term" value="C:membrane"/>
    <property type="evidence" value="ECO:0007669"/>
    <property type="project" value="UniProtKB-SubCell"/>
</dbReference>
<dbReference type="SMART" id="SM00382">
    <property type="entry name" value="AAA"/>
    <property type="match status" value="1"/>
</dbReference>
<dbReference type="AlphaFoldDB" id="A0A9C7USH2"/>
<evidence type="ECO:0000256" key="1">
    <source>
        <dbReference type="ARBA" id="ARBA00004170"/>
    </source>
</evidence>
<comment type="similarity">
    <text evidence="2">Belongs to the GTP-binding SRP family.</text>
</comment>
<accession>A0A9C7USH2</accession>
<dbReference type="InterPro" id="IPR004390">
    <property type="entry name" value="SR_rcpt_FtsY"/>
</dbReference>
<comment type="subcellular location">
    <subcellularLocation>
        <location evidence="1">Membrane</location>
        <topology evidence="1">Peripheral membrane protein</topology>
    </subcellularLocation>
</comment>
<dbReference type="GO" id="GO:0005525">
    <property type="term" value="F:GTP binding"/>
    <property type="evidence" value="ECO:0007669"/>
    <property type="project" value="UniProtKB-KW"/>
</dbReference>
<dbReference type="Proteomes" id="UP001061958">
    <property type="component" value="Unassembled WGS sequence"/>
</dbReference>
<dbReference type="GO" id="GO:0006614">
    <property type="term" value="P:SRP-dependent cotranslational protein targeting to membrane"/>
    <property type="evidence" value="ECO:0007669"/>
    <property type="project" value="InterPro"/>
</dbReference>
<dbReference type="SUPFAM" id="SSF47364">
    <property type="entry name" value="Domain of the SRP/SRP receptor G-proteins"/>
    <property type="match status" value="1"/>
</dbReference>
<evidence type="ECO:0000256" key="2">
    <source>
        <dbReference type="ARBA" id="ARBA00008531"/>
    </source>
</evidence>